<keyword evidence="4 6" id="KW-1133">Transmembrane helix</keyword>
<protein>
    <submittedName>
        <fullName evidence="7">Membrane protein involved in the export of O-antigen and teichoic acid</fullName>
    </submittedName>
</protein>
<keyword evidence="5 6" id="KW-0472">Membrane</keyword>
<dbReference type="GO" id="GO:0005886">
    <property type="term" value="C:plasma membrane"/>
    <property type="evidence" value="ECO:0007669"/>
    <property type="project" value="UniProtKB-SubCell"/>
</dbReference>
<feature type="transmembrane region" description="Helical" evidence="6">
    <location>
        <begin position="311"/>
        <end position="337"/>
    </location>
</feature>
<evidence type="ECO:0000313" key="7">
    <source>
        <dbReference type="EMBL" id="SIT11897.1"/>
    </source>
</evidence>
<evidence type="ECO:0000256" key="4">
    <source>
        <dbReference type="ARBA" id="ARBA00022989"/>
    </source>
</evidence>
<evidence type="ECO:0000256" key="6">
    <source>
        <dbReference type="SAM" id="Phobius"/>
    </source>
</evidence>
<feature type="transmembrane region" description="Helical" evidence="6">
    <location>
        <begin position="376"/>
        <end position="395"/>
    </location>
</feature>
<dbReference type="InterPro" id="IPR002797">
    <property type="entry name" value="Polysacc_synth"/>
</dbReference>
<dbReference type="AlphaFoldDB" id="A0A1N7PN76"/>
<organism evidence="7 8">
    <name type="scientific">Chryseobacterium gambrini</name>
    <dbReference type="NCBI Taxonomy" id="373672"/>
    <lineage>
        <taxon>Bacteria</taxon>
        <taxon>Pseudomonadati</taxon>
        <taxon>Bacteroidota</taxon>
        <taxon>Flavobacteriia</taxon>
        <taxon>Flavobacteriales</taxon>
        <taxon>Weeksellaceae</taxon>
        <taxon>Chryseobacterium group</taxon>
        <taxon>Chryseobacterium</taxon>
    </lineage>
</organism>
<keyword evidence="2" id="KW-1003">Cell membrane</keyword>
<feature type="transmembrane region" description="Helical" evidence="6">
    <location>
        <begin position="165"/>
        <end position="186"/>
    </location>
</feature>
<keyword evidence="3 6" id="KW-0812">Transmembrane</keyword>
<evidence type="ECO:0000256" key="5">
    <source>
        <dbReference type="ARBA" id="ARBA00023136"/>
    </source>
</evidence>
<dbReference type="PANTHER" id="PTHR30250">
    <property type="entry name" value="PST FAMILY PREDICTED COLANIC ACID TRANSPORTER"/>
    <property type="match status" value="1"/>
</dbReference>
<feature type="transmembrane region" description="Helical" evidence="6">
    <location>
        <begin position="401"/>
        <end position="426"/>
    </location>
</feature>
<reference evidence="7 8" key="1">
    <citation type="submission" date="2017-01" db="EMBL/GenBank/DDBJ databases">
        <authorList>
            <person name="Mah S.A."/>
            <person name="Swanson W.J."/>
            <person name="Moy G.W."/>
            <person name="Vacquier V.D."/>
        </authorList>
    </citation>
    <scope>NUCLEOTIDE SEQUENCE [LARGE SCALE GENOMIC DNA]</scope>
    <source>
        <strain evidence="7 8">DSM 18014</strain>
    </source>
</reference>
<feature type="transmembrane region" description="Helical" evidence="6">
    <location>
        <begin position="343"/>
        <end position="364"/>
    </location>
</feature>
<proteinExistence type="predicted"/>
<evidence type="ECO:0000256" key="1">
    <source>
        <dbReference type="ARBA" id="ARBA00004651"/>
    </source>
</evidence>
<dbReference type="STRING" id="373672.SAMN05421785_10737"/>
<dbReference type="OrthoDB" id="1186186at2"/>
<sequence>MIFNLKSINFRHNIKMNSLKDFIKAFFANKGQYVFLSLLIAKICAFSGSVMMIRLLPEKEFGILSIVASVFAIFVPFSGFGSFQSLIRYGSLCPTENEKKDLSVYLFKKGFLYQLFLSIVFFLIAILYVNHYYYIFYIFFFFAVRLIGVYFLSHKQVELRIHMKNSEYAMLNNIVNIGGLVMMIAFSFFWGLYGYLLANLIAPFLSLFWYKEPLWKIAAPTIKFQKKEIWNFAFHASVTALLSDAFFSADILLLNFFKDESVVANYKVVLLLPSNITFLALSFMQSDYPVLAKNSYNRSFLISYVINYYKVFIPVSILIFALGCFFSTFLIKLFFGIKYVDNSFAFCLLLGAFCGSMLLRNLYGNMLSAVGLMKRNTFYSILSLLLLAGFSFFLVPENGVIGVAVSLAATLTVIGFLMMFSFFVYLRTLK</sequence>
<feature type="transmembrane region" description="Helical" evidence="6">
    <location>
        <begin position="134"/>
        <end position="153"/>
    </location>
</feature>
<evidence type="ECO:0000256" key="3">
    <source>
        <dbReference type="ARBA" id="ARBA00022692"/>
    </source>
</evidence>
<dbReference type="Pfam" id="PF01943">
    <property type="entry name" value="Polysacc_synt"/>
    <property type="match status" value="1"/>
</dbReference>
<feature type="transmembrane region" description="Helical" evidence="6">
    <location>
        <begin position="269"/>
        <end position="290"/>
    </location>
</feature>
<gene>
    <name evidence="7" type="ORF">SAMN05421785_10737</name>
</gene>
<evidence type="ECO:0000256" key="2">
    <source>
        <dbReference type="ARBA" id="ARBA00022475"/>
    </source>
</evidence>
<feature type="transmembrane region" description="Helical" evidence="6">
    <location>
        <begin position="62"/>
        <end position="89"/>
    </location>
</feature>
<evidence type="ECO:0000313" key="8">
    <source>
        <dbReference type="Proteomes" id="UP000185781"/>
    </source>
</evidence>
<dbReference type="Proteomes" id="UP000185781">
    <property type="component" value="Unassembled WGS sequence"/>
</dbReference>
<dbReference type="PANTHER" id="PTHR30250:SF11">
    <property type="entry name" value="O-ANTIGEN TRANSPORTER-RELATED"/>
    <property type="match status" value="1"/>
</dbReference>
<dbReference type="InterPro" id="IPR050833">
    <property type="entry name" value="Poly_Biosynth_Transport"/>
</dbReference>
<accession>A0A1N7PN76</accession>
<name>A0A1N7PN76_9FLAO</name>
<dbReference type="EMBL" id="FTOV01000007">
    <property type="protein sequence ID" value="SIT11897.1"/>
    <property type="molecule type" value="Genomic_DNA"/>
</dbReference>
<feature type="transmembrane region" description="Helical" evidence="6">
    <location>
        <begin position="110"/>
        <end position="128"/>
    </location>
</feature>
<feature type="transmembrane region" description="Helical" evidence="6">
    <location>
        <begin position="33"/>
        <end position="56"/>
    </location>
</feature>
<comment type="subcellular location">
    <subcellularLocation>
        <location evidence="1">Cell membrane</location>
        <topology evidence="1">Multi-pass membrane protein</topology>
    </subcellularLocation>
</comment>